<dbReference type="OrthoDB" id="9773828at2"/>
<accession>A0A5R9KTC2</accession>
<dbReference type="InterPro" id="IPR020471">
    <property type="entry name" value="AKR"/>
</dbReference>
<dbReference type="RefSeq" id="WP_138367810.1">
    <property type="nucleotide sequence ID" value="NZ_VCEJ01000005.1"/>
</dbReference>
<sequence length="324" mass="35435">MKQKLFGTQTGLPASELIMGGSQLGQRRGNGTSAEEAIQILSAYADAGGNFIDLSDRYQFGEAEEIVGQFTTSNRHNFIFCTKYTAGGEPNPSVVNLGNHRKAMRQAVEGSLKRLKTDYIDIYIPHYDDGITPLDEIARGLEDLVDAGKVLYTGLANFPAWKAASIATSIPLHAIQFEYNLVQRAAERELKPMATHFGLGMMCYSPLAGGLLTAKYRHGSSGRLTKSDSNYQEDPQTKSIIDELELIAEELDVTPGQVATAWIMTKGVFPIIGASTLSHLETSLKVSDIKLDTEQVTRLDNVSAVPMGYPHELLSTVQRQYQAS</sequence>
<keyword evidence="4" id="KW-1185">Reference proteome</keyword>
<dbReference type="EMBL" id="VCEJ01000005">
    <property type="protein sequence ID" value="TLU99521.1"/>
    <property type="molecule type" value="Genomic_DNA"/>
</dbReference>
<dbReference type="PRINTS" id="PR00069">
    <property type="entry name" value="ALDKETRDTASE"/>
</dbReference>
<evidence type="ECO:0000259" key="2">
    <source>
        <dbReference type="Pfam" id="PF00248"/>
    </source>
</evidence>
<dbReference type="AlphaFoldDB" id="A0A5R9KTC2"/>
<protein>
    <submittedName>
        <fullName evidence="3">Aldo/keto reductase</fullName>
    </submittedName>
</protein>
<evidence type="ECO:0000313" key="4">
    <source>
        <dbReference type="Proteomes" id="UP000306402"/>
    </source>
</evidence>
<dbReference type="InterPro" id="IPR023210">
    <property type="entry name" value="NADP_OxRdtase_dom"/>
</dbReference>
<proteinExistence type="predicted"/>
<dbReference type="SUPFAM" id="SSF51430">
    <property type="entry name" value="NAD(P)-linked oxidoreductase"/>
    <property type="match status" value="1"/>
</dbReference>
<name>A0A5R9KTC2_9BACT</name>
<dbReference type="PANTHER" id="PTHR43364:SF4">
    <property type="entry name" value="NAD(P)-LINKED OXIDOREDUCTASE SUPERFAMILY PROTEIN"/>
    <property type="match status" value="1"/>
</dbReference>
<dbReference type="InterPro" id="IPR036812">
    <property type="entry name" value="NAD(P)_OxRdtase_dom_sf"/>
</dbReference>
<dbReference type="GO" id="GO:0016491">
    <property type="term" value="F:oxidoreductase activity"/>
    <property type="evidence" value="ECO:0007669"/>
    <property type="project" value="UniProtKB-KW"/>
</dbReference>
<dbReference type="InterPro" id="IPR050523">
    <property type="entry name" value="AKR_Detox_Biosynth"/>
</dbReference>
<evidence type="ECO:0000256" key="1">
    <source>
        <dbReference type="ARBA" id="ARBA00023002"/>
    </source>
</evidence>
<dbReference type="Gene3D" id="3.20.20.100">
    <property type="entry name" value="NADP-dependent oxidoreductase domain"/>
    <property type="match status" value="1"/>
</dbReference>
<gene>
    <name evidence="3" type="ORF">FEN17_23485</name>
</gene>
<organism evidence="3 4">
    <name type="scientific">Dyadobacter luticola</name>
    <dbReference type="NCBI Taxonomy" id="1979387"/>
    <lineage>
        <taxon>Bacteria</taxon>
        <taxon>Pseudomonadati</taxon>
        <taxon>Bacteroidota</taxon>
        <taxon>Cytophagia</taxon>
        <taxon>Cytophagales</taxon>
        <taxon>Spirosomataceae</taxon>
        <taxon>Dyadobacter</taxon>
    </lineage>
</organism>
<dbReference type="Proteomes" id="UP000306402">
    <property type="component" value="Unassembled WGS sequence"/>
</dbReference>
<dbReference type="Pfam" id="PF00248">
    <property type="entry name" value="Aldo_ket_red"/>
    <property type="match status" value="1"/>
</dbReference>
<evidence type="ECO:0000313" key="3">
    <source>
        <dbReference type="EMBL" id="TLU99521.1"/>
    </source>
</evidence>
<dbReference type="PANTHER" id="PTHR43364">
    <property type="entry name" value="NADH-SPECIFIC METHYLGLYOXAL REDUCTASE-RELATED"/>
    <property type="match status" value="1"/>
</dbReference>
<keyword evidence="1" id="KW-0560">Oxidoreductase</keyword>
<dbReference type="GO" id="GO:0005829">
    <property type="term" value="C:cytosol"/>
    <property type="evidence" value="ECO:0007669"/>
    <property type="project" value="TreeGrafter"/>
</dbReference>
<reference evidence="3 4" key="1">
    <citation type="submission" date="2019-05" db="EMBL/GenBank/DDBJ databases">
        <authorList>
            <person name="Qu J.-H."/>
        </authorList>
    </citation>
    <scope>NUCLEOTIDE SEQUENCE [LARGE SCALE GENOMIC DNA]</scope>
    <source>
        <strain evidence="3 4">T17</strain>
    </source>
</reference>
<comment type="caution">
    <text evidence="3">The sequence shown here is derived from an EMBL/GenBank/DDBJ whole genome shotgun (WGS) entry which is preliminary data.</text>
</comment>
<feature type="domain" description="NADP-dependent oxidoreductase" evidence="2">
    <location>
        <begin position="16"/>
        <end position="302"/>
    </location>
</feature>